<feature type="compositionally biased region" description="Basic and acidic residues" evidence="1">
    <location>
        <begin position="358"/>
        <end position="385"/>
    </location>
</feature>
<dbReference type="RefSeq" id="XP_033659526.1">
    <property type="nucleotide sequence ID" value="XM_033814776.1"/>
</dbReference>
<evidence type="ECO:0000313" key="2">
    <source>
        <dbReference type="EMBL" id="KAF2158637.1"/>
    </source>
</evidence>
<organism evidence="2 3">
    <name type="scientific">Zasmidium cellare ATCC 36951</name>
    <dbReference type="NCBI Taxonomy" id="1080233"/>
    <lineage>
        <taxon>Eukaryota</taxon>
        <taxon>Fungi</taxon>
        <taxon>Dikarya</taxon>
        <taxon>Ascomycota</taxon>
        <taxon>Pezizomycotina</taxon>
        <taxon>Dothideomycetes</taxon>
        <taxon>Dothideomycetidae</taxon>
        <taxon>Mycosphaerellales</taxon>
        <taxon>Mycosphaerellaceae</taxon>
        <taxon>Zasmidium</taxon>
    </lineage>
</organism>
<sequence>MASQYEQSSGPDLHAAVESLPSYQLVDKDGRIQPVSDSRIVAIHNEDSRLAAMIVSEELLNKIKTSLDDGIRAIVQEETAKAKNPVLRTFEEWVQKEQEELSAQMKVVEAVPGSYSLLMSLDLQSSMLNDKLDLVAERRAALKEEMKEAEKVAELSQLGTYARLYDLFKAHGFTDHDDSESHSLDDGFLREWAVPEQGEMAQRDFNARAGDVQEAQCDFDWYWGRIKQAKNESASEAGRREFKANNRLTRKLTEAWERFRAARRHCHDLGVRVPNDSQSSSLAADSEDGEEQFHVFMKPFCGPEKHPWVAEWLDDVEDGRGSTAVHTRRERIAAPRPEMDEWDAGSDLCPWESQSETAEGREKDRIRIAEAVRDSLRDDPIEQRQKVMTRKRKRDADQNEEDEVEIAKTQKKP</sequence>
<accession>A0A6A6BV19</accession>
<keyword evidence="3" id="KW-1185">Reference proteome</keyword>
<dbReference type="AlphaFoldDB" id="A0A6A6BV19"/>
<name>A0A6A6BV19_ZASCE</name>
<evidence type="ECO:0000313" key="3">
    <source>
        <dbReference type="Proteomes" id="UP000799537"/>
    </source>
</evidence>
<feature type="region of interest" description="Disordered" evidence="1">
    <location>
        <begin position="319"/>
        <end position="413"/>
    </location>
</feature>
<feature type="compositionally biased region" description="Basic and acidic residues" evidence="1">
    <location>
        <begin position="330"/>
        <end position="339"/>
    </location>
</feature>
<dbReference type="GeneID" id="54568048"/>
<proteinExistence type="predicted"/>
<dbReference type="Proteomes" id="UP000799537">
    <property type="component" value="Unassembled WGS sequence"/>
</dbReference>
<evidence type="ECO:0000256" key="1">
    <source>
        <dbReference type="SAM" id="MobiDB-lite"/>
    </source>
</evidence>
<protein>
    <submittedName>
        <fullName evidence="2">Uncharacterized protein</fullName>
    </submittedName>
</protein>
<dbReference type="OrthoDB" id="10685571at2759"/>
<gene>
    <name evidence="2" type="ORF">M409DRAFT_61477</name>
</gene>
<reference evidence="2" key="1">
    <citation type="journal article" date="2020" name="Stud. Mycol.">
        <title>101 Dothideomycetes genomes: a test case for predicting lifestyles and emergence of pathogens.</title>
        <authorList>
            <person name="Haridas S."/>
            <person name="Albert R."/>
            <person name="Binder M."/>
            <person name="Bloem J."/>
            <person name="Labutti K."/>
            <person name="Salamov A."/>
            <person name="Andreopoulos B."/>
            <person name="Baker S."/>
            <person name="Barry K."/>
            <person name="Bills G."/>
            <person name="Bluhm B."/>
            <person name="Cannon C."/>
            <person name="Castanera R."/>
            <person name="Culley D."/>
            <person name="Daum C."/>
            <person name="Ezra D."/>
            <person name="Gonzalez J."/>
            <person name="Henrissat B."/>
            <person name="Kuo A."/>
            <person name="Liang C."/>
            <person name="Lipzen A."/>
            <person name="Lutzoni F."/>
            <person name="Magnuson J."/>
            <person name="Mondo S."/>
            <person name="Nolan M."/>
            <person name="Ohm R."/>
            <person name="Pangilinan J."/>
            <person name="Park H.-J."/>
            <person name="Ramirez L."/>
            <person name="Alfaro M."/>
            <person name="Sun H."/>
            <person name="Tritt A."/>
            <person name="Yoshinaga Y."/>
            <person name="Zwiers L.-H."/>
            <person name="Turgeon B."/>
            <person name="Goodwin S."/>
            <person name="Spatafora J."/>
            <person name="Crous P."/>
            <person name="Grigoriev I."/>
        </authorList>
    </citation>
    <scope>NUCLEOTIDE SEQUENCE</scope>
    <source>
        <strain evidence="2">ATCC 36951</strain>
    </source>
</reference>
<dbReference type="EMBL" id="ML993653">
    <property type="protein sequence ID" value="KAF2158637.1"/>
    <property type="molecule type" value="Genomic_DNA"/>
</dbReference>